<reference evidence="2 3" key="1">
    <citation type="submission" date="2018-07" db="EMBL/GenBank/DDBJ databases">
        <title>Bacillus sp. YLB-04 draft genome sequence.</title>
        <authorList>
            <person name="Yu L."/>
            <person name="Tang X."/>
        </authorList>
    </citation>
    <scope>NUCLEOTIDE SEQUENCE [LARGE SCALE GENOMIC DNA]</scope>
    <source>
        <strain evidence="2 3">YLB-04</strain>
    </source>
</reference>
<dbReference type="EMBL" id="QNQT01000004">
    <property type="protein sequence ID" value="RDU36712.1"/>
    <property type="molecule type" value="Genomic_DNA"/>
</dbReference>
<dbReference type="Gene3D" id="3.90.79.10">
    <property type="entry name" value="Nucleoside Triphosphate Pyrophosphohydrolase"/>
    <property type="match status" value="1"/>
</dbReference>
<dbReference type="Proteomes" id="UP000257144">
    <property type="component" value="Unassembled WGS sequence"/>
</dbReference>
<dbReference type="InterPro" id="IPR000086">
    <property type="entry name" value="NUDIX_hydrolase_dom"/>
</dbReference>
<evidence type="ECO:0000259" key="1">
    <source>
        <dbReference type="PROSITE" id="PS51462"/>
    </source>
</evidence>
<comment type="caution">
    <text evidence="2">The sequence shown here is derived from an EMBL/GenBank/DDBJ whole genome shotgun (WGS) entry which is preliminary data.</text>
</comment>
<gene>
    <name evidence="2" type="ORF">DRW41_11695</name>
</gene>
<accession>A0A3D8GQZ9</accession>
<feature type="domain" description="Nudix hydrolase" evidence="1">
    <location>
        <begin position="29"/>
        <end position="157"/>
    </location>
</feature>
<keyword evidence="2" id="KW-0378">Hydrolase</keyword>
<name>A0A3D8GQZ9_9BACI</name>
<dbReference type="PROSITE" id="PS51462">
    <property type="entry name" value="NUDIX"/>
    <property type="match status" value="1"/>
</dbReference>
<protein>
    <submittedName>
        <fullName evidence="2">NUDIX hydrolase</fullName>
    </submittedName>
</protein>
<dbReference type="GO" id="GO:0016787">
    <property type="term" value="F:hydrolase activity"/>
    <property type="evidence" value="ECO:0007669"/>
    <property type="project" value="UniProtKB-KW"/>
</dbReference>
<dbReference type="PANTHER" id="PTHR10885">
    <property type="entry name" value="ISOPENTENYL-DIPHOSPHATE DELTA-ISOMERASE"/>
    <property type="match status" value="1"/>
</dbReference>
<dbReference type="InterPro" id="IPR015797">
    <property type="entry name" value="NUDIX_hydrolase-like_dom_sf"/>
</dbReference>
<dbReference type="CDD" id="cd04693">
    <property type="entry name" value="NUDIX_Hydrolase"/>
    <property type="match status" value="1"/>
</dbReference>
<dbReference type="Pfam" id="PF00293">
    <property type="entry name" value="NUDIX"/>
    <property type="match status" value="1"/>
</dbReference>
<dbReference type="SUPFAM" id="SSF55811">
    <property type="entry name" value="Nudix"/>
    <property type="match status" value="1"/>
</dbReference>
<organism evidence="2 3">
    <name type="scientific">Neobacillus piezotolerans</name>
    <dbReference type="NCBI Taxonomy" id="2259171"/>
    <lineage>
        <taxon>Bacteria</taxon>
        <taxon>Bacillati</taxon>
        <taxon>Bacillota</taxon>
        <taxon>Bacilli</taxon>
        <taxon>Bacillales</taxon>
        <taxon>Bacillaceae</taxon>
        <taxon>Neobacillus</taxon>
    </lineage>
</organism>
<keyword evidence="3" id="KW-1185">Reference proteome</keyword>
<dbReference type="OrthoDB" id="9786032at2"/>
<evidence type="ECO:0000313" key="3">
    <source>
        <dbReference type="Proteomes" id="UP000257144"/>
    </source>
</evidence>
<dbReference type="PANTHER" id="PTHR10885:SF0">
    <property type="entry name" value="ISOPENTENYL-DIPHOSPHATE DELTA-ISOMERASE"/>
    <property type="match status" value="1"/>
</dbReference>
<proteinExistence type="predicted"/>
<evidence type="ECO:0000313" key="2">
    <source>
        <dbReference type="EMBL" id="RDU36712.1"/>
    </source>
</evidence>
<dbReference type="AlphaFoldDB" id="A0A3D8GQZ9"/>
<sequence length="165" mass="18549">MPEFWDVYDRDRNKTGRTAIRGEKLAHGDFHLVVHVWILNSKGEYLIQKRAPHVKGSPNLWATTGGAAIMGDDSAAACIRETKEELGIVPDMENAEVAFTVVRDESISDVWLIRQNVDIAECVLQVEEVSAVKWATAEEILSMASRGEFVHYRYLQELFTATMPA</sequence>
<dbReference type="RefSeq" id="WP_115452184.1">
    <property type="nucleotide sequence ID" value="NZ_QNQT01000004.1"/>
</dbReference>